<dbReference type="OrthoDB" id="462524at2"/>
<evidence type="ECO:0000313" key="1">
    <source>
        <dbReference type="EMBL" id="ALF53132.1"/>
    </source>
</evidence>
<sequence length="166" mass="19113">MSLLRNEPLDWQSHPETSYIPVYHKGSLVGFFKQEYVNEILYFLNEEEVLKKALKKACSDLLKKTGGDTSKVNYLVQKYIKVSERPKFGTRAIALLLQERQKELDLNNQEFVKFCDTFKISPTELNSIYAGEPIDDNLLAPISRVLGITRERVQEVRDGVEVQKST</sequence>
<dbReference type="RefSeq" id="WP_062291679.1">
    <property type="nucleotide sequence ID" value="NZ_CP012036.1"/>
</dbReference>
<reference evidence="2" key="1">
    <citation type="submission" date="2015-07" db="EMBL/GenBank/DDBJ databases">
        <title>Genome Of Nitrogen-Fixing Cyanobacterium Nostoc piscinale CENA21 From Solimoes/Amazon River Floodplain Sediments And Comparative Genomics To Uncover Biosynthetic Natural Products Potential.</title>
        <authorList>
            <person name="Leao T.F."/>
            <person name="Leao P.N."/>
            <person name="Guimaraes P.I."/>
            <person name="de Melo A.G.C."/>
            <person name="Ramos R.T.J."/>
            <person name="Silva A."/>
            <person name="Fiore M.F."/>
            <person name="Schneider M.P.C."/>
        </authorList>
    </citation>
    <scope>NUCLEOTIDE SEQUENCE [LARGE SCALE GENOMIC DNA]</scope>
    <source>
        <strain evidence="2">CENA21</strain>
    </source>
</reference>
<organism evidence="1 2">
    <name type="scientific">Nostoc piscinale CENA21</name>
    <dbReference type="NCBI Taxonomy" id="224013"/>
    <lineage>
        <taxon>Bacteria</taxon>
        <taxon>Bacillati</taxon>
        <taxon>Cyanobacteriota</taxon>
        <taxon>Cyanophyceae</taxon>
        <taxon>Nostocales</taxon>
        <taxon>Nostocaceae</taxon>
        <taxon>Nostoc</taxon>
    </lineage>
</organism>
<dbReference type="Proteomes" id="UP000062645">
    <property type="component" value="Chromosome"/>
</dbReference>
<reference evidence="1 2" key="2">
    <citation type="journal article" date="2016" name="Genome Announc.">
        <title>Draft Genome Sequence of the N2-Fixing Cyanobacterium Nostoc piscinale CENA21, Isolated from the Brazilian Amazon Floodplain.</title>
        <authorList>
            <person name="Leao T."/>
            <person name="Guimaraes P.I."/>
            <person name="de Melo A.G."/>
            <person name="Ramos R.T."/>
            <person name="Leao P.N."/>
            <person name="Silva A."/>
            <person name="Fiore M.F."/>
            <person name="Schneider M.P."/>
        </authorList>
    </citation>
    <scope>NUCLEOTIDE SEQUENCE [LARGE SCALE GENOMIC DNA]</scope>
    <source>
        <strain evidence="1 2">CENA21</strain>
    </source>
</reference>
<dbReference type="EMBL" id="CP012036">
    <property type="protein sequence ID" value="ALF53132.1"/>
    <property type="molecule type" value="Genomic_DNA"/>
</dbReference>
<proteinExistence type="predicted"/>
<protein>
    <submittedName>
        <fullName evidence="1">Uncharacterized protein</fullName>
    </submittedName>
</protein>
<evidence type="ECO:0000313" key="2">
    <source>
        <dbReference type="Proteomes" id="UP000062645"/>
    </source>
</evidence>
<dbReference type="KEGG" id="npz:ACX27_10225"/>
<dbReference type="AlphaFoldDB" id="A0A0M4T1L9"/>
<gene>
    <name evidence="1" type="ORF">ACX27_10225</name>
</gene>
<dbReference type="STRING" id="224013.ACX27_10225"/>
<keyword evidence="2" id="KW-1185">Reference proteome</keyword>
<name>A0A0M4T1L9_9NOSO</name>
<dbReference type="PATRIC" id="fig|224013.5.peg.2479"/>
<accession>A0A0M4T1L9</accession>